<sequence length="147" mass="17289">MAHYTKDSEVSEIREVPAICPLINKCAQHRADQQEYKILCKKWTEHARSQADEELEITSTKKGKEIKEKYSVNYIQEVTGTQVFYLEFNPTEGMSIQQQKDLENKKKERFEVMCPHFKGDVLGLITSDPAYHDCRTFSEWFYNKERG</sequence>
<protein>
    <submittedName>
        <fullName evidence="1">Uncharacterized protein</fullName>
    </submittedName>
</protein>
<dbReference type="AlphaFoldDB" id="X1KD63"/>
<name>X1KD63_9ZZZZ</name>
<proteinExistence type="predicted"/>
<dbReference type="EMBL" id="BARV01012509">
    <property type="protein sequence ID" value="GAI04603.1"/>
    <property type="molecule type" value="Genomic_DNA"/>
</dbReference>
<comment type="caution">
    <text evidence="1">The sequence shown here is derived from an EMBL/GenBank/DDBJ whole genome shotgun (WGS) entry which is preliminary data.</text>
</comment>
<evidence type="ECO:0000313" key="1">
    <source>
        <dbReference type="EMBL" id="GAI04603.1"/>
    </source>
</evidence>
<reference evidence="1" key="1">
    <citation type="journal article" date="2014" name="Front. Microbiol.">
        <title>High frequency of phylogenetically diverse reductive dehalogenase-homologous genes in deep subseafloor sedimentary metagenomes.</title>
        <authorList>
            <person name="Kawai M."/>
            <person name="Futagami T."/>
            <person name="Toyoda A."/>
            <person name="Takaki Y."/>
            <person name="Nishi S."/>
            <person name="Hori S."/>
            <person name="Arai W."/>
            <person name="Tsubouchi T."/>
            <person name="Morono Y."/>
            <person name="Uchiyama I."/>
            <person name="Ito T."/>
            <person name="Fujiyama A."/>
            <person name="Inagaki F."/>
            <person name="Takami H."/>
        </authorList>
    </citation>
    <scope>NUCLEOTIDE SEQUENCE</scope>
    <source>
        <strain evidence="1">Expedition CK06-06</strain>
    </source>
</reference>
<organism evidence="1">
    <name type="scientific">marine sediment metagenome</name>
    <dbReference type="NCBI Taxonomy" id="412755"/>
    <lineage>
        <taxon>unclassified sequences</taxon>
        <taxon>metagenomes</taxon>
        <taxon>ecological metagenomes</taxon>
    </lineage>
</organism>
<gene>
    <name evidence="1" type="ORF">S06H3_23128</name>
</gene>
<accession>X1KD63</accession>